<dbReference type="GO" id="GO:0015074">
    <property type="term" value="P:DNA integration"/>
    <property type="evidence" value="ECO:0007669"/>
    <property type="project" value="TreeGrafter"/>
</dbReference>
<dbReference type="GO" id="GO:0046975">
    <property type="term" value="F:histone H3K36 methyltransferase activity"/>
    <property type="evidence" value="ECO:0007669"/>
    <property type="project" value="TreeGrafter"/>
</dbReference>
<evidence type="ECO:0000259" key="2">
    <source>
        <dbReference type="Pfam" id="PF17906"/>
    </source>
</evidence>
<gene>
    <name evidence="3" type="ORF">NPIL_90981</name>
</gene>
<dbReference type="PANTHER" id="PTHR46060">
    <property type="entry name" value="MARINER MOS1 TRANSPOSASE-LIKE PROTEIN"/>
    <property type="match status" value="1"/>
</dbReference>
<dbReference type="EMBL" id="BMAW01109585">
    <property type="protein sequence ID" value="GFT39084.1"/>
    <property type="molecule type" value="Genomic_DNA"/>
</dbReference>
<dbReference type="GO" id="GO:0044774">
    <property type="term" value="P:mitotic DNA integrity checkpoint signaling"/>
    <property type="evidence" value="ECO:0007669"/>
    <property type="project" value="TreeGrafter"/>
</dbReference>
<dbReference type="InterPro" id="IPR052709">
    <property type="entry name" value="Transposase-MT_Hybrid"/>
</dbReference>
<dbReference type="Gene3D" id="1.10.10.1450">
    <property type="match status" value="1"/>
</dbReference>
<dbReference type="GO" id="GO:0042800">
    <property type="term" value="F:histone H3K4 methyltransferase activity"/>
    <property type="evidence" value="ECO:0007669"/>
    <property type="project" value="TreeGrafter"/>
</dbReference>
<dbReference type="Pfam" id="PF17906">
    <property type="entry name" value="HTH_48"/>
    <property type="match status" value="1"/>
</dbReference>
<reference evidence="3" key="1">
    <citation type="submission" date="2020-08" db="EMBL/GenBank/DDBJ databases">
        <title>Multicomponent nature underlies the extraordinary mechanical properties of spider dragline silk.</title>
        <authorList>
            <person name="Kono N."/>
            <person name="Nakamura H."/>
            <person name="Mori M."/>
            <person name="Yoshida Y."/>
            <person name="Ohtoshi R."/>
            <person name="Malay A.D."/>
            <person name="Moran D.A.P."/>
            <person name="Tomita M."/>
            <person name="Numata K."/>
            <person name="Arakawa K."/>
        </authorList>
    </citation>
    <scope>NUCLEOTIDE SEQUENCE</scope>
</reference>
<evidence type="ECO:0000313" key="3">
    <source>
        <dbReference type="EMBL" id="GFT39084.1"/>
    </source>
</evidence>
<dbReference type="Proteomes" id="UP000887013">
    <property type="component" value="Unassembled WGS sequence"/>
</dbReference>
<feature type="region of interest" description="Disordered" evidence="1">
    <location>
        <begin position="75"/>
        <end position="94"/>
    </location>
</feature>
<dbReference type="InterPro" id="IPR041426">
    <property type="entry name" value="Mos1_HTH"/>
</dbReference>
<dbReference type="GO" id="GO:0031297">
    <property type="term" value="P:replication fork processing"/>
    <property type="evidence" value="ECO:0007669"/>
    <property type="project" value="TreeGrafter"/>
</dbReference>
<name>A0A8X6NYJ0_NEPPI</name>
<dbReference type="GO" id="GO:0003690">
    <property type="term" value="F:double-stranded DNA binding"/>
    <property type="evidence" value="ECO:0007669"/>
    <property type="project" value="TreeGrafter"/>
</dbReference>
<feature type="domain" description="Mos1 transposase HTH" evidence="2">
    <location>
        <begin position="27"/>
        <end position="76"/>
    </location>
</feature>
<sequence length="94" mass="10758">MTTDEELAADLENLSDIEEAIKVMMERKKIRAILLHEFKSGRKPAETSRNINQVLDKGIISERTAQNWFQKFGAGDDNFDYEEGRARPSAIEDN</sequence>
<dbReference type="GO" id="GO:0005634">
    <property type="term" value="C:nucleus"/>
    <property type="evidence" value="ECO:0007669"/>
    <property type="project" value="TreeGrafter"/>
</dbReference>
<evidence type="ECO:0000256" key="1">
    <source>
        <dbReference type="SAM" id="MobiDB-lite"/>
    </source>
</evidence>
<dbReference type="GO" id="GO:0044547">
    <property type="term" value="F:DNA topoisomerase binding"/>
    <property type="evidence" value="ECO:0007669"/>
    <property type="project" value="TreeGrafter"/>
</dbReference>
<dbReference type="GO" id="GO:0003697">
    <property type="term" value="F:single-stranded DNA binding"/>
    <property type="evidence" value="ECO:0007669"/>
    <property type="project" value="TreeGrafter"/>
</dbReference>
<protein>
    <recommendedName>
        <fullName evidence="2">Mos1 transposase HTH domain-containing protein</fullName>
    </recommendedName>
</protein>
<keyword evidence="4" id="KW-1185">Reference proteome</keyword>
<dbReference type="GO" id="GO:0006303">
    <property type="term" value="P:double-strand break repair via nonhomologous end joining"/>
    <property type="evidence" value="ECO:0007669"/>
    <property type="project" value="TreeGrafter"/>
</dbReference>
<dbReference type="PANTHER" id="PTHR46060:SF2">
    <property type="entry name" value="HISTONE-LYSINE N-METHYLTRANSFERASE SETMAR"/>
    <property type="match status" value="1"/>
</dbReference>
<dbReference type="AlphaFoldDB" id="A0A8X6NYJ0"/>
<evidence type="ECO:0000313" key="4">
    <source>
        <dbReference type="Proteomes" id="UP000887013"/>
    </source>
</evidence>
<comment type="caution">
    <text evidence="3">The sequence shown here is derived from an EMBL/GenBank/DDBJ whole genome shotgun (WGS) entry which is preliminary data.</text>
</comment>
<dbReference type="OrthoDB" id="616263at2759"/>
<organism evidence="3 4">
    <name type="scientific">Nephila pilipes</name>
    <name type="common">Giant wood spider</name>
    <name type="synonym">Nephila maculata</name>
    <dbReference type="NCBI Taxonomy" id="299642"/>
    <lineage>
        <taxon>Eukaryota</taxon>
        <taxon>Metazoa</taxon>
        <taxon>Ecdysozoa</taxon>
        <taxon>Arthropoda</taxon>
        <taxon>Chelicerata</taxon>
        <taxon>Arachnida</taxon>
        <taxon>Araneae</taxon>
        <taxon>Araneomorphae</taxon>
        <taxon>Entelegynae</taxon>
        <taxon>Araneoidea</taxon>
        <taxon>Nephilidae</taxon>
        <taxon>Nephila</taxon>
    </lineage>
</organism>
<proteinExistence type="predicted"/>
<dbReference type="GO" id="GO:0000793">
    <property type="term" value="C:condensed chromosome"/>
    <property type="evidence" value="ECO:0007669"/>
    <property type="project" value="TreeGrafter"/>
</dbReference>
<dbReference type="GO" id="GO:0035861">
    <property type="term" value="C:site of double-strand break"/>
    <property type="evidence" value="ECO:0007669"/>
    <property type="project" value="TreeGrafter"/>
</dbReference>
<dbReference type="GO" id="GO:0000729">
    <property type="term" value="P:DNA double-strand break processing"/>
    <property type="evidence" value="ECO:0007669"/>
    <property type="project" value="TreeGrafter"/>
</dbReference>
<accession>A0A8X6NYJ0</accession>
<dbReference type="GO" id="GO:0000014">
    <property type="term" value="F:single-stranded DNA endodeoxyribonuclease activity"/>
    <property type="evidence" value="ECO:0007669"/>
    <property type="project" value="TreeGrafter"/>
</dbReference>